<feature type="region of interest" description="Disordered" evidence="1">
    <location>
        <begin position="64"/>
        <end position="91"/>
    </location>
</feature>
<proteinExistence type="predicted"/>
<dbReference type="Proteomes" id="UP000006786">
    <property type="component" value="Unassembled WGS sequence"/>
</dbReference>
<feature type="compositionally biased region" description="Polar residues" evidence="1">
    <location>
        <begin position="78"/>
        <end position="87"/>
    </location>
</feature>
<dbReference type="PATRIC" id="fig|391937.3.peg.4087"/>
<dbReference type="eggNOG" id="ENOG5032SZH">
    <property type="taxonomic scope" value="Bacteria"/>
</dbReference>
<name>K2M4R7_9HYPH</name>
<gene>
    <name evidence="2" type="ORF">NA2_19938</name>
</gene>
<dbReference type="AlphaFoldDB" id="K2M4R7"/>
<accession>K2M4R7</accession>
<dbReference type="EMBL" id="AMRM01000030">
    <property type="protein sequence ID" value="EKF17076.1"/>
    <property type="molecule type" value="Genomic_DNA"/>
</dbReference>
<organism evidence="2 3">
    <name type="scientific">Nitratireductor pacificus pht-3B</name>
    <dbReference type="NCBI Taxonomy" id="391937"/>
    <lineage>
        <taxon>Bacteria</taxon>
        <taxon>Pseudomonadati</taxon>
        <taxon>Pseudomonadota</taxon>
        <taxon>Alphaproteobacteria</taxon>
        <taxon>Hyphomicrobiales</taxon>
        <taxon>Phyllobacteriaceae</taxon>
        <taxon>Nitratireductor</taxon>
    </lineage>
</organism>
<reference evidence="2 3" key="1">
    <citation type="journal article" date="2012" name="J. Bacteriol.">
        <title>Genome Sequence of Nitratireductor pacificus Type Strain pht-3B.</title>
        <authorList>
            <person name="Lai Q."/>
            <person name="Li G."/>
            <person name="Shao Z."/>
        </authorList>
    </citation>
    <scope>NUCLEOTIDE SEQUENCE [LARGE SCALE GENOMIC DNA]</scope>
    <source>
        <strain evidence="3">pht-3B</strain>
    </source>
</reference>
<evidence type="ECO:0000313" key="2">
    <source>
        <dbReference type="EMBL" id="EKF17076.1"/>
    </source>
</evidence>
<dbReference type="OrthoDB" id="7852579at2"/>
<comment type="caution">
    <text evidence="2">The sequence shown here is derived from an EMBL/GenBank/DDBJ whole genome shotgun (WGS) entry which is preliminary data.</text>
</comment>
<evidence type="ECO:0000256" key="1">
    <source>
        <dbReference type="SAM" id="MobiDB-lite"/>
    </source>
</evidence>
<sequence>MSETAKVETMAKGDFARLVGVTPGRVSQYIAEGKIFGEAIEGVGRLARIRPALAQAQLHKTLEPSQRLGGNGAAVRSQADSRPSQRLTVEPVHDELAAERLKQQRIKTAQAEREEALACGRYMLADAARRELGRAVGEAFKVMEQGLRDLANAISAEFAIPERDAQQVLQKAFREIRAKAAASYRAQAEAVPAMVSEQDGTELRSAS</sequence>
<keyword evidence="3" id="KW-1185">Reference proteome</keyword>
<evidence type="ECO:0000313" key="3">
    <source>
        <dbReference type="Proteomes" id="UP000006786"/>
    </source>
</evidence>
<dbReference type="RefSeq" id="WP_008599076.1">
    <property type="nucleotide sequence ID" value="NZ_AMRM01000030.1"/>
</dbReference>
<dbReference type="STRING" id="391937.NA2_19938"/>
<protein>
    <submittedName>
        <fullName evidence="2">Uncharacterized protein</fullName>
    </submittedName>
</protein>